<gene>
    <name evidence="2" type="ORF">ACFPIJ_34565</name>
</gene>
<evidence type="ECO:0000313" key="2">
    <source>
        <dbReference type="EMBL" id="MFC5002941.1"/>
    </source>
</evidence>
<keyword evidence="3" id="KW-1185">Reference proteome</keyword>
<name>A0ABV9W775_9ACTN</name>
<organism evidence="2 3">
    <name type="scientific">Dactylosporangium cerinum</name>
    <dbReference type="NCBI Taxonomy" id="1434730"/>
    <lineage>
        <taxon>Bacteria</taxon>
        <taxon>Bacillati</taxon>
        <taxon>Actinomycetota</taxon>
        <taxon>Actinomycetes</taxon>
        <taxon>Micromonosporales</taxon>
        <taxon>Micromonosporaceae</taxon>
        <taxon>Dactylosporangium</taxon>
    </lineage>
</organism>
<dbReference type="RefSeq" id="WP_380121512.1">
    <property type="nucleotide sequence ID" value="NZ_JBHSIU010000046.1"/>
</dbReference>
<dbReference type="SUPFAM" id="SSF54427">
    <property type="entry name" value="NTF2-like"/>
    <property type="match status" value="1"/>
</dbReference>
<accession>A0ABV9W775</accession>
<dbReference type="Gene3D" id="3.10.450.50">
    <property type="match status" value="1"/>
</dbReference>
<dbReference type="InterPro" id="IPR032710">
    <property type="entry name" value="NTF2-like_dom_sf"/>
</dbReference>
<sequence length="146" mass="15924">MVHSPREVAEQVRRMVAGEGIRFADLFAEDGVLEYPFALPGQPRELRGRAAIQAYHGAASDSRRLFEMDGVDAVVRDTDDPEVVVAQIEHHGRSAVTGEAYRFRALGVIRVRAGEIVSYQDYMDPIATARLLGRTADLAAALTASA</sequence>
<feature type="domain" description="SnoaL-like" evidence="1">
    <location>
        <begin position="12"/>
        <end position="119"/>
    </location>
</feature>
<dbReference type="EMBL" id="JBHSIU010000046">
    <property type="protein sequence ID" value="MFC5002941.1"/>
    <property type="molecule type" value="Genomic_DNA"/>
</dbReference>
<dbReference type="Proteomes" id="UP001595912">
    <property type="component" value="Unassembled WGS sequence"/>
</dbReference>
<evidence type="ECO:0000259" key="1">
    <source>
        <dbReference type="Pfam" id="PF12680"/>
    </source>
</evidence>
<dbReference type="Pfam" id="PF12680">
    <property type="entry name" value="SnoaL_2"/>
    <property type="match status" value="1"/>
</dbReference>
<evidence type="ECO:0000313" key="3">
    <source>
        <dbReference type="Proteomes" id="UP001595912"/>
    </source>
</evidence>
<comment type="caution">
    <text evidence="2">The sequence shown here is derived from an EMBL/GenBank/DDBJ whole genome shotgun (WGS) entry which is preliminary data.</text>
</comment>
<protein>
    <submittedName>
        <fullName evidence="2">Nuclear transport factor 2 family protein</fullName>
    </submittedName>
</protein>
<reference evidence="3" key="1">
    <citation type="journal article" date="2019" name="Int. J. Syst. Evol. Microbiol.">
        <title>The Global Catalogue of Microorganisms (GCM) 10K type strain sequencing project: providing services to taxonomists for standard genome sequencing and annotation.</title>
        <authorList>
            <consortium name="The Broad Institute Genomics Platform"/>
            <consortium name="The Broad Institute Genome Sequencing Center for Infectious Disease"/>
            <person name="Wu L."/>
            <person name="Ma J."/>
        </authorList>
    </citation>
    <scope>NUCLEOTIDE SEQUENCE [LARGE SCALE GENOMIC DNA]</scope>
    <source>
        <strain evidence="3">CGMCC 4.7152</strain>
    </source>
</reference>
<dbReference type="InterPro" id="IPR037401">
    <property type="entry name" value="SnoaL-like"/>
</dbReference>
<proteinExistence type="predicted"/>